<dbReference type="CDD" id="cd08170">
    <property type="entry name" value="GlyDH"/>
    <property type="match status" value="1"/>
</dbReference>
<dbReference type="InterPro" id="IPR001670">
    <property type="entry name" value="ADH_Fe/GldA"/>
</dbReference>
<feature type="binding site" evidence="10">
    <location>
        <position position="128"/>
    </location>
    <ligand>
        <name>NAD(+)</name>
        <dbReference type="ChEBI" id="CHEBI:57540"/>
    </ligand>
</feature>
<feature type="binding site" evidence="10">
    <location>
        <position position="132"/>
    </location>
    <ligand>
        <name>NAD(+)</name>
        <dbReference type="ChEBI" id="CHEBI:57540"/>
    </ligand>
</feature>
<proteinExistence type="predicted"/>
<dbReference type="GO" id="GO:0046872">
    <property type="term" value="F:metal ion binding"/>
    <property type="evidence" value="ECO:0007669"/>
    <property type="project" value="UniProtKB-KW"/>
</dbReference>
<evidence type="ECO:0000256" key="8">
    <source>
        <dbReference type="PIRSR" id="PIRSR000112-1"/>
    </source>
</evidence>
<keyword evidence="8" id="KW-0862">Zinc</keyword>
<comment type="catalytic activity">
    <reaction evidence="7">
        <text>glycerol + NAD(+) = dihydroxyacetone + NADH + H(+)</text>
        <dbReference type="Rhea" id="RHEA:13769"/>
        <dbReference type="ChEBI" id="CHEBI:15378"/>
        <dbReference type="ChEBI" id="CHEBI:16016"/>
        <dbReference type="ChEBI" id="CHEBI:17754"/>
        <dbReference type="ChEBI" id="CHEBI:57540"/>
        <dbReference type="ChEBI" id="CHEBI:57945"/>
        <dbReference type="EC" id="1.1.1.6"/>
    </reaction>
</comment>
<dbReference type="Proteomes" id="UP000192900">
    <property type="component" value="Chromosome"/>
</dbReference>
<keyword evidence="3 10" id="KW-0520">NAD</keyword>
<evidence type="ECO:0000256" key="6">
    <source>
        <dbReference type="ARBA" id="ARBA00040132"/>
    </source>
</evidence>
<dbReference type="PANTHER" id="PTHR43616:SF5">
    <property type="entry name" value="GLYCEROL DEHYDROGENASE 1"/>
    <property type="match status" value="1"/>
</dbReference>
<evidence type="ECO:0000256" key="3">
    <source>
        <dbReference type="ARBA" id="ARBA00023027"/>
    </source>
</evidence>
<name>A0A1W6B8J8_9GAMM</name>
<feature type="binding site" evidence="10">
    <location>
        <position position="38"/>
    </location>
    <ligand>
        <name>NAD(+)</name>
        <dbReference type="ChEBI" id="CHEBI:57540"/>
    </ligand>
</feature>
<feature type="binding site" evidence="8">
    <location>
        <position position="273"/>
    </location>
    <ligand>
        <name>glycerol</name>
        <dbReference type="ChEBI" id="CHEBI:17754"/>
    </ligand>
</feature>
<dbReference type="EC" id="1.1.1.6" evidence="5"/>
<evidence type="ECO:0000256" key="7">
    <source>
        <dbReference type="ARBA" id="ARBA00049006"/>
    </source>
</evidence>
<accession>A0A1W6B8J8</accession>
<protein>
    <recommendedName>
        <fullName evidence="6">Glycerol dehydrogenase</fullName>
        <ecNumber evidence="5">1.1.1.6</ecNumber>
    </recommendedName>
</protein>
<dbReference type="AlphaFoldDB" id="A0A1W6B8J8"/>
<comment type="cofactor">
    <cofactor evidence="8">
        <name>Zn(2+)</name>
        <dbReference type="ChEBI" id="CHEBI:29105"/>
    </cofactor>
    <text evidence="8">Binds 1 zinc ion per subunit.</text>
</comment>
<dbReference type="GO" id="GO:0005829">
    <property type="term" value="C:cytosol"/>
    <property type="evidence" value="ECO:0007669"/>
    <property type="project" value="TreeGrafter"/>
</dbReference>
<feature type="binding site" evidence="9">
    <location>
        <position position="122"/>
    </location>
    <ligand>
        <name>glycerol</name>
        <dbReference type="ChEBI" id="CHEBI:17754"/>
    </ligand>
</feature>
<feature type="binding site" evidence="8">
    <location>
        <position position="255"/>
    </location>
    <ligand>
        <name>glycerol</name>
        <dbReference type="ChEBI" id="CHEBI:17754"/>
    </ligand>
</feature>
<dbReference type="SUPFAM" id="SSF56796">
    <property type="entry name" value="Dehydroquinate synthase-like"/>
    <property type="match status" value="1"/>
</dbReference>
<evidence type="ECO:0000313" key="12">
    <source>
        <dbReference type="EMBL" id="ARJ43389.1"/>
    </source>
</evidence>
<evidence type="ECO:0000313" key="13">
    <source>
        <dbReference type="Proteomes" id="UP000192900"/>
    </source>
</evidence>
<sequence length="365" mass="39003">MSKFVFSSPRKYVQGAGVLAELGTWLKELGDSAFLIADDIVWGLVGEQVQNTLKQSDIQQHYEKFNGEASGSEITRLANAARQQGSVVVVGLGGGKTLDTAKAVADELQSPVAIVPTAASTDAPCSALSVIYSESGVFESYRFYSKNPDLVLVDTWVCAQAPVRLFASGIADGLATYVEAQAVLRSHGKSMVNGDPTIAGMAIARACEETLLTWGYSAWTAVAQKRVTPAVEAVVEANTLLSGLGFENAGLAGAHAIHNGFTAIEGDIHHLTHGEKVAYGTLTQMVLEQRPDEEIARYIRFYRAINMPTTLAEMHLENESWENMVRIGALANSEGDTLKNLNPGLTPETVANAILAVDAFSQSVK</sequence>
<evidence type="ECO:0000256" key="10">
    <source>
        <dbReference type="PIRSR" id="PIRSR000112-3"/>
    </source>
</evidence>
<dbReference type="PIRSF" id="PIRSF000112">
    <property type="entry name" value="Glycerol_dehydrogenase"/>
    <property type="match status" value="1"/>
</dbReference>
<comment type="pathway">
    <text evidence="4">Polyol metabolism; glycerol fermentation; glycerone phosphate from glycerol (oxidative route): step 1/2.</text>
</comment>
<dbReference type="GO" id="GO:0008888">
    <property type="term" value="F:glycerol dehydrogenase (NAD+) activity"/>
    <property type="evidence" value="ECO:0007669"/>
    <property type="project" value="UniProtKB-EC"/>
</dbReference>
<organism evidence="12 13">
    <name type="scientific">Pantoea alhagi</name>
    <dbReference type="NCBI Taxonomy" id="1891675"/>
    <lineage>
        <taxon>Bacteria</taxon>
        <taxon>Pseudomonadati</taxon>
        <taxon>Pseudomonadota</taxon>
        <taxon>Gammaproteobacteria</taxon>
        <taxon>Enterobacterales</taxon>
        <taxon>Erwiniaceae</taxon>
        <taxon>Pantoea</taxon>
    </lineage>
</organism>
<keyword evidence="13" id="KW-1185">Reference proteome</keyword>
<dbReference type="OrthoDB" id="5198708at2"/>
<gene>
    <name evidence="12" type="ORF">B1H58_15990</name>
</gene>
<keyword evidence="1 8" id="KW-0479">Metal-binding</keyword>
<feature type="domain" description="Alcohol dehydrogenase iron-type/glycerol dehydrogenase GldA" evidence="11">
    <location>
        <begin position="9"/>
        <end position="155"/>
    </location>
</feature>
<evidence type="ECO:0000259" key="11">
    <source>
        <dbReference type="Pfam" id="PF00465"/>
    </source>
</evidence>
<feature type="binding site" evidence="10">
    <location>
        <position position="126"/>
    </location>
    <ligand>
        <name>NAD(+)</name>
        <dbReference type="ChEBI" id="CHEBI:57540"/>
    </ligand>
</feature>
<dbReference type="KEGG" id="palh:B1H58_15990"/>
<keyword evidence="2" id="KW-0560">Oxidoreductase</keyword>
<dbReference type="STRING" id="1891675.B1H58_15990"/>
<evidence type="ECO:0000256" key="1">
    <source>
        <dbReference type="ARBA" id="ARBA00022723"/>
    </source>
</evidence>
<dbReference type="PANTHER" id="PTHR43616">
    <property type="entry name" value="GLYCEROL DEHYDROGENASE"/>
    <property type="match status" value="1"/>
</dbReference>
<dbReference type="Gene3D" id="1.20.1090.10">
    <property type="entry name" value="Dehydroquinate synthase-like - alpha domain"/>
    <property type="match status" value="1"/>
</dbReference>
<evidence type="ECO:0000256" key="9">
    <source>
        <dbReference type="PIRSR" id="PIRSR000112-2"/>
    </source>
</evidence>
<reference evidence="12 13" key="1">
    <citation type="submission" date="2017-02" db="EMBL/GenBank/DDBJ databases">
        <title>Complete genome sequence of the drought resistance-promoting endophyte Pantoea alhagi LTYR-11Z.</title>
        <authorList>
            <person name="Zhang L."/>
        </authorList>
    </citation>
    <scope>NUCLEOTIDE SEQUENCE [LARGE SCALE GENOMIC DNA]</scope>
    <source>
        <strain evidence="12 13">LTYR-11Z</strain>
    </source>
</reference>
<dbReference type="EMBL" id="CP019706">
    <property type="protein sequence ID" value="ARJ43389.1"/>
    <property type="molecule type" value="Genomic_DNA"/>
</dbReference>
<feature type="binding site" evidence="10">
    <location>
        <begin position="95"/>
        <end position="99"/>
    </location>
    <ligand>
        <name>NAD(+)</name>
        <dbReference type="ChEBI" id="CHEBI:57540"/>
    </ligand>
</feature>
<evidence type="ECO:0000256" key="2">
    <source>
        <dbReference type="ARBA" id="ARBA00023002"/>
    </source>
</evidence>
<evidence type="ECO:0000256" key="5">
    <source>
        <dbReference type="ARBA" id="ARBA00039147"/>
    </source>
</evidence>
<dbReference type="InterPro" id="IPR016205">
    <property type="entry name" value="Glycerol_DH"/>
</dbReference>
<feature type="binding site" evidence="8">
    <location>
        <position position="172"/>
    </location>
    <ligand>
        <name>glycerol</name>
        <dbReference type="ChEBI" id="CHEBI:17754"/>
    </ligand>
</feature>
<dbReference type="RefSeq" id="WP_085071445.1">
    <property type="nucleotide sequence ID" value="NZ_CP019706.1"/>
</dbReference>
<feature type="binding site" evidence="10">
    <location>
        <begin position="117"/>
        <end position="120"/>
    </location>
    <ligand>
        <name>NAD(+)</name>
        <dbReference type="ChEBI" id="CHEBI:57540"/>
    </ligand>
</feature>
<dbReference type="NCBIfam" id="NF006941">
    <property type="entry name" value="PRK09423.1"/>
    <property type="match status" value="1"/>
</dbReference>
<evidence type="ECO:0000256" key="4">
    <source>
        <dbReference type="ARBA" id="ARBA00037918"/>
    </source>
</evidence>
<dbReference type="Pfam" id="PF00465">
    <property type="entry name" value="Fe-ADH"/>
    <property type="match status" value="1"/>
</dbReference>
<dbReference type="Gene3D" id="3.40.50.1970">
    <property type="match status" value="1"/>
</dbReference>